<dbReference type="PANTHER" id="PTHR10309">
    <property type="entry name" value="MANNOSE-6-PHOSPHATE ISOMERASE"/>
    <property type="match status" value="1"/>
</dbReference>
<dbReference type="GO" id="GO:0005829">
    <property type="term" value="C:cytosol"/>
    <property type="evidence" value="ECO:0007669"/>
    <property type="project" value="TreeGrafter"/>
</dbReference>
<dbReference type="SUPFAM" id="SSF51182">
    <property type="entry name" value="RmlC-like cupins"/>
    <property type="match status" value="2"/>
</dbReference>
<comment type="similarity">
    <text evidence="3">Belongs to the mannose-6-phosphate isomerase type 1 family.</text>
</comment>
<name>A0A835KDV2_9ROSI</name>
<dbReference type="NCBIfam" id="TIGR00218">
    <property type="entry name" value="manA"/>
    <property type="match status" value="1"/>
</dbReference>
<feature type="binding site" evidence="9">
    <location>
        <position position="191"/>
    </location>
    <ligand>
        <name>Zn(2+)</name>
        <dbReference type="ChEBI" id="CHEBI:29105"/>
    </ligand>
</feature>
<dbReference type="FunFam" id="1.10.441.10:FF:000001">
    <property type="entry name" value="Mannose-6-phosphate isomerase"/>
    <property type="match status" value="1"/>
</dbReference>
<dbReference type="InterPro" id="IPR018050">
    <property type="entry name" value="Pmannose_isomerase-type1_CS"/>
</dbReference>
<dbReference type="InterPro" id="IPR046457">
    <property type="entry name" value="PMI_typeI_cat"/>
</dbReference>
<keyword evidence="7" id="KW-0413">Isomerase</keyword>
<dbReference type="GO" id="GO:0008270">
    <property type="term" value="F:zinc ion binding"/>
    <property type="evidence" value="ECO:0007669"/>
    <property type="project" value="InterPro"/>
</dbReference>
<dbReference type="InterPro" id="IPR011051">
    <property type="entry name" value="RmlC_Cupin_sf"/>
</dbReference>
<comment type="caution">
    <text evidence="12">The sequence shown here is derived from an EMBL/GenBank/DDBJ whole genome shotgun (WGS) entry which is preliminary data.</text>
</comment>
<dbReference type="Pfam" id="PF20511">
    <property type="entry name" value="PMI_typeI_cat"/>
    <property type="match status" value="2"/>
</dbReference>
<dbReference type="InterPro" id="IPR001250">
    <property type="entry name" value="Man6P_Isoase-1"/>
</dbReference>
<dbReference type="EMBL" id="JADGMS010000004">
    <property type="protein sequence ID" value="KAF9684121.1"/>
    <property type="molecule type" value="Genomic_DNA"/>
</dbReference>
<dbReference type="GO" id="GO:0009416">
    <property type="term" value="P:response to light stimulus"/>
    <property type="evidence" value="ECO:0007669"/>
    <property type="project" value="UniProtKB-ARBA"/>
</dbReference>
<evidence type="ECO:0000313" key="12">
    <source>
        <dbReference type="EMBL" id="KAF9684121.1"/>
    </source>
</evidence>
<dbReference type="Proteomes" id="UP000657918">
    <property type="component" value="Chromosome 4"/>
</dbReference>
<comment type="cofactor">
    <cofactor evidence="9">
        <name>Zn(2+)</name>
        <dbReference type="ChEBI" id="CHEBI:29105"/>
    </cofactor>
    <text evidence="9">Binds 1 zinc ion per subunit.</text>
</comment>
<dbReference type="PANTHER" id="PTHR10309:SF0">
    <property type="entry name" value="MANNOSE-6-PHOSPHATE ISOMERASE"/>
    <property type="match status" value="1"/>
</dbReference>
<feature type="domain" description="Phosphomannose isomerase type I catalytic" evidence="10">
    <location>
        <begin position="153"/>
        <end position="205"/>
    </location>
</feature>
<evidence type="ECO:0000256" key="9">
    <source>
        <dbReference type="PIRSR" id="PIRSR001480-2"/>
    </source>
</evidence>
<dbReference type="Gene3D" id="1.10.441.10">
    <property type="entry name" value="Phosphomannose Isomerase, domain 2"/>
    <property type="match status" value="1"/>
</dbReference>
<evidence type="ECO:0000256" key="1">
    <source>
        <dbReference type="ARBA" id="ARBA00000757"/>
    </source>
</evidence>
<evidence type="ECO:0000259" key="10">
    <source>
        <dbReference type="Pfam" id="PF20511"/>
    </source>
</evidence>
<dbReference type="GO" id="GO:0046686">
    <property type="term" value="P:response to cadmium ion"/>
    <property type="evidence" value="ECO:0007669"/>
    <property type="project" value="UniProtKB-ARBA"/>
</dbReference>
<dbReference type="UniPathway" id="UPA00126">
    <property type="reaction ID" value="UER00423"/>
</dbReference>
<dbReference type="GO" id="GO:0005975">
    <property type="term" value="P:carbohydrate metabolic process"/>
    <property type="evidence" value="ECO:0007669"/>
    <property type="project" value="InterPro"/>
</dbReference>
<evidence type="ECO:0000313" key="13">
    <source>
        <dbReference type="Proteomes" id="UP000657918"/>
    </source>
</evidence>
<dbReference type="PIRSF" id="PIRSF001480">
    <property type="entry name" value="Mannose-6-phosphate_isomerase"/>
    <property type="match status" value="1"/>
</dbReference>
<dbReference type="PRINTS" id="PR00714">
    <property type="entry name" value="MAN6PISMRASE"/>
</dbReference>
<evidence type="ECO:0000256" key="6">
    <source>
        <dbReference type="ARBA" id="ARBA00022833"/>
    </source>
</evidence>
<accession>A0A835KDV2</accession>
<evidence type="ECO:0000259" key="11">
    <source>
        <dbReference type="Pfam" id="PF20512"/>
    </source>
</evidence>
<feature type="domain" description="Phosphomannose isomerase type I catalytic" evidence="10">
    <location>
        <begin position="15"/>
        <end position="120"/>
    </location>
</feature>
<evidence type="ECO:0000256" key="4">
    <source>
        <dbReference type="ARBA" id="ARBA00011956"/>
    </source>
</evidence>
<comment type="pathway">
    <text evidence="2">Nucleotide-sugar biosynthesis; GDP-alpha-D-mannose biosynthesis; alpha-D-mannose 1-phosphate from D-fructose 6-phosphate: step 1/2.</text>
</comment>
<sequence length="475" mass="53413">METELQKNRQGGGLKRLRCSVQNYDWGKRGTEGSEVARLYELNSGPDIELEKKKPFAEFWMGTHSSGPSFVVESGVENADSIGSGSMSLKEWIFKNPNVLGDKVLDKWGCDLPFLFKELCNLCSVIELVALRIQSKAVYSWRFQFYWKVVICYVLSVAKALSIQAHPDKELAKVLHKLQPNLYKDDNHKPEMALAITEFEALCGFISIEELKRVLQDVPEIVELVGNAEANQVMQIHDQDHEEKVKSVVRSAFTQLMSASQEITAEAISKLKSRLYMESKIRQLTGKEQLVLQLERLYPADIGVISAFFLNYVKLNSGEALYLGANEPHAYLYGECIECMATSDNVVRAGLTPKLRDIPTLCSMLTYKQGFPEILKGFPLSPYIKRYLPPFDEFEVDRCILPRRASTVFPAIPGPSIFLVMVGEGEMCTGSSTDVVMEGDVLFAPANSEISVSTASELHLYRAGVNSRFFQTLRW</sequence>
<evidence type="ECO:0000256" key="5">
    <source>
        <dbReference type="ARBA" id="ARBA00022723"/>
    </source>
</evidence>
<gene>
    <name evidence="12" type="ORF">SADUNF_Sadunf04G0084900</name>
</gene>
<organism evidence="12 13">
    <name type="scientific">Salix dunnii</name>
    <dbReference type="NCBI Taxonomy" id="1413687"/>
    <lineage>
        <taxon>Eukaryota</taxon>
        <taxon>Viridiplantae</taxon>
        <taxon>Streptophyta</taxon>
        <taxon>Embryophyta</taxon>
        <taxon>Tracheophyta</taxon>
        <taxon>Spermatophyta</taxon>
        <taxon>Magnoliopsida</taxon>
        <taxon>eudicotyledons</taxon>
        <taxon>Gunneridae</taxon>
        <taxon>Pentapetalae</taxon>
        <taxon>rosids</taxon>
        <taxon>fabids</taxon>
        <taxon>Malpighiales</taxon>
        <taxon>Salicaceae</taxon>
        <taxon>Saliceae</taxon>
        <taxon>Salix</taxon>
    </lineage>
</organism>
<dbReference type="InterPro" id="IPR014710">
    <property type="entry name" value="RmlC-like_jellyroll"/>
</dbReference>
<evidence type="ECO:0000256" key="8">
    <source>
        <dbReference type="PIRSR" id="PIRSR001480-1"/>
    </source>
</evidence>
<protein>
    <recommendedName>
        <fullName evidence="4">mannose-6-phosphate isomerase</fullName>
        <ecNumber evidence="4">5.3.1.8</ecNumber>
    </recommendedName>
</protein>
<keyword evidence="6 9" id="KW-0862">Zinc</keyword>
<feature type="binding site" evidence="9">
    <location>
        <position position="329"/>
    </location>
    <ligand>
        <name>Zn(2+)</name>
        <dbReference type="ChEBI" id="CHEBI:29105"/>
    </ligand>
</feature>
<dbReference type="GO" id="GO:0009298">
    <property type="term" value="P:GDP-mannose biosynthetic process"/>
    <property type="evidence" value="ECO:0007669"/>
    <property type="project" value="UniProtKB-UniPathway"/>
</dbReference>
<dbReference type="InterPro" id="IPR046458">
    <property type="entry name" value="PMI_typeI_hel"/>
</dbReference>
<dbReference type="CDD" id="cd07011">
    <property type="entry name" value="cupin_PMI_type_I_N"/>
    <property type="match status" value="1"/>
</dbReference>
<proteinExistence type="inferred from homology"/>
<dbReference type="FunFam" id="2.60.120.10:FF:000044">
    <property type="entry name" value="Mannose-6-phosphate isomerase"/>
    <property type="match status" value="1"/>
</dbReference>
<dbReference type="GO" id="GO:0004476">
    <property type="term" value="F:mannose-6-phosphate isomerase activity"/>
    <property type="evidence" value="ECO:0007669"/>
    <property type="project" value="UniProtKB-EC"/>
</dbReference>
<evidence type="ECO:0000256" key="2">
    <source>
        <dbReference type="ARBA" id="ARBA00004666"/>
    </source>
</evidence>
<dbReference type="Pfam" id="PF20512">
    <property type="entry name" value="PMI_typeI_hel"/>
    <property type="match status" value="1"/>
</dbReference>
<feature type="binding site" evidence="9">
    <location>
        <position position="164"/>
    </location>
    <ligand>
        <name>Zn(2+)</name>
        <dbReference type="ChEBI" id="CHEBI:29105"/>
    </ligand>
</feature>
<reference evidence="12 13" key="1">
    <citation type="submission" date="2020-10" db="EMBL/GenBank/DDBJ databases">
        <title>Plant Genome Project.</title>
        <authorList>
            <person name="Zhang R.-G."/>
        </authorList>
    </citation>
    <scope>NUCLEOTIDE SEQUENCE [LARGE SCALE GENOMIC DNA]</scope>
    <source>
        <strain evidence="12">FAFU-HL-1</strain>
        <tissue evidence="12">Leaf</tissue>
    </source>
</reference>
<evidence type="ECO:0000256" key="7">
    <source>
        <dbReference type="ARBA" id="ARBA00023235"/>
    </source>
</evidence>
<evidence type="ECO:0000256" key="3">
    <source>
        <dbReference type="ARBA" id="ARBA00010772"/>
    </source>
</evidence>
<dbReference type="AlphaFoldDB" id="A0A835KDV2"/>
<dbReference type="Gene3D" id="2.60.120.10">
    <property type="entry name" value="Jelly Rolls"/>
    <property type="match status" value="3"/>
</dbReference>
<dbReference type="GO" id="GO:0010043">
    <property type="term" value="P:response to zinc ion"/>
    <property type="evidence" value="ECO:0007669"/>
    <property type="project" value="UniProtKB-ARBA"/>
</dbReference>
<dbReference type="PROSITE" id="PS00965">
    <property type="entry name" value="PMI_I_1"/>
    <property type="match status" value="1"/>
</dbReference>
<feature type="binding site" evidence="9">
    <location>
        <position position="166"/>
    </location>
    <ligand>
        <name>Zn(2+)</name>
        <dbReference type="ChEBI" id="CHEBI:29105"/>
    </ligand>
</feature>
<dbReference type="EC" id="5.3.1.8" evidence="4"/>
<dbReference type="InterPro" id="IPR016305">
    <property type="entry name" value="Mannose-6-P_Isomerase"/>
</dbReference>
<dbReference type="PROSITE" id="PS00966">
    <property type="entry name" value="PMI_I_2"/>
    <property type="match status" value="1"/>
</dbReference>
<keyword evidence="13" id="KW-1185">Reference proteome</keyword>
<dbReference type="OrthoDB" id="6605218at2759"/>
<feature type="domain" description="Phosphomannose isomerase type I helical insertion" evidence="11">
    <location>
        <begin position="224"/>
        <end position="310"/>
    </location>
</feature>
<keyword evidence="5 9" id="KW-0479">Metal-binding</keyword>
<comment type="catalytic activity">
    <reaction evidence="1">
        <text>D-mannose 6-phosphate = D-fructose 6-phosphate</text>
        <dbReference type="Rhea" id="RHEA:12356"/>
        <dbReference type="ChEBI" id="CHEBI:58735"/>
        <dbReference type="ChEBI" id="CHEBI:61527"/>
        <dbReference type="EC" id="5.3.1.8"/>
    </reaction>
</comment>
<dbReference type="GO" id="GO:0033591">
    <property type="term" value="P:response to L-ascorbic acid"/>
    <property type="evidence" value="ECO:0007669"/>
    <property type="project" value="UniProtKB-ARBA"/>
</dbReference>
<feature type="active site" evidence="8">
    <location>
        <position position="348"/>
    </location>
</feature>